<dbReference type="eggNOG" id="COG3409">
    <property type="taxonomic scope" value="Bacteria"/>
</dbReference>
<dbReference type="KEGG" id="xau:Xaut_4510"/>
<feature type="transmembrane region" description="Helical" evidence="1">
    <location>
        <begin position="358"/>
        <end position="378"/>
    </location>
</feature>
<dbReference type="InterPro" id="IPR002477">
    <property type="entry name" value="Peptidoglycan-bd-like"/>
</dbReference>
<dbReference type="OrthoDB" id="1523598at2"/>
<sequence>MLSQDIIDAVVAAAQGASIPPAALLAVVEVESGGTALEIDGRTPRLLFERHVFYRELKAGWKKKLAAAVEAGLAIAEWSPKTQYKDQGPSRNRLALLAKARAIEEEPANRSCSWGLGQTMGFLAEELGYGTATDMVAKMTAGGIAVQIDMMLAEIRKKGLVDELQRQDWVGFAIRYNGPGYAKNQYDTKLAGAFRRWERWLAAAGAGTANPLPQHTRLTKREIEAVQQQLIDLGYPKIGLVDGKWGPDTTGAVSAFQAFEGLPTTGDYDDATRQALAEATPRAVSDARAATSADDLRAAGSQTVAIADKGRGIVKTIVGLGLAGGAKEAGDAGLLDQAQSAVDQVQAVRPLVDGARELIGWATSHWWIGALIVGFVLWRQFGAVIKRRVSDQVSGRHA</sequence>
<gene>
    <name evidence="4" type="ordered locus">Xaut_4510</name>
</gene>
<protein>
    <submittedName>
        <fullName evidence="4">Peptidoglycan-binding domain 1 protein</fullName>
    </submittedName>
</protein>
<dbReference type="EMBL" id="CP000781">
    <property type="protein sequence ID" value="ABS69731.1"/>
    <property type="molecule type" value="Genomic_DNA"/>
</dbReference>
<dbReference type="Pfam" id="PF01471">
    <property type="entry name" value="PG_binding_1"/>
    <property type="match status" value="1"/>
</dbReference>
<reference evidence="4 5" key="1">
    <citation type="submission" date="2007-07" db="EMBL/GenBank/DDBJ databases">
        <title>Complete sequence of chromosome of Xanthobacter autotrophicus Py2.</title>
        <authorList>
            <consortium name="US DOE Joint Genome Institute"/>
            <person name="Copeland A."/>
            <person name="Lucas S."/>
            <person name="Lapidus A."/>
            <person name="Barry K."/>
            <person name="Glavina del Rio T."/>
            <person name="Hammon N."/>
            <person name="Israni S."/>
            <person name="Dalin E."/>
            <person name="Tice H."/>
            <person name="Pitluck S."/>
            <person name="Sims D."/>
            <person name="Brettin T."/>
            <person name="Bruce D."/>
            <person name="Detter J.C."/>
            <person name="Han C."/>
            <person name="Tapia R."/>
            <person name="Brainard J."/>
            <person name="Schmutz J."/>
            <person name="Larimer F."/>
            <person name="Land M."/>
            <person name="Hauser L."/>
            <person name="Kyrpides N."/>
            <person name="Kim E."/>
            <person name="Ensigns S.A."/>
            <person name="Richardson P."/>
        </authorList>
    </citation>
    <scope>NUCLEOTIDE SEQUENCE [LARGE SCALE GENOMIC DNA]</scope>
    <source>
        <strain evidence="5">ATCC BAA-1158 / Py2</strain>
    </source>
</reference>
<proteinExistence type="predicted"/>
<evidence type="ECO:0000259" key="3">
    <source>
        <dbReference type="Pfam" id="PF11860"/>
    </source>
</evidence>
<organism evidence="4 5">
    <name type="scientific">Xanthobacter autotrophicus (strain ATCC BAA-1158 / Py2)</name>
    <dbReference type="NCBI Taxonomy" id="78245"/>
    <lineage>
        <taxon>Bacteria</taxon>
        <taxon>Pseudomonadati</taxon>
        <taxon>Pseudomonadota</taxon>
        <taxon>Alphaproteobacteria</taxon>
        <taxon>Hyphomicrobiales</taxon>
        <taxon>Xanthobacteraceae</taxon>
        <taxon>Xanthobacter</taxon>
    </lineage>
</organism>
<keyword evidence="1" id="KW-1133">Transmembrane helix</keyword>
<dbReference type="InterPro" id="IPR036366">
    <property type="entry name" value="PGBDSf"/>
</dbReference>
<name>A7INY5_XANP2</name>
<dbReference type="AlphaFoldDB" id="A7INY5"/>
<dbReference type="HOGENOM" id="CLU_057859_0_0_5"/>
<keyword evidence="1" id="KW-0472">Membrane</keyword>
<evidence type="ECO:0000259" key="2">
    <source>
        <dbReference type="Pfam" id="PF01471"/>
    </source>
</evidence>
<dbReference type="Proteomes" id="UP000002417">
    <property type="component" value="Chromosome"/>
</dbReference>
<dbReference type="InterPro" id="IPR036365">
    <property type="entry name" value="PGBD-like_sf"/>
</dbReference>
<dbReference type="STRING" id="78245.Xaut_4510"/>
<evidence type="ECO:0000313" key="5">
    <source>
        <dbReference type="Proteomes" id="UP000002417"/>
    </source>
</evidence>
<keyword evidence="5" id="KW-1185">Reference proteome</keyword>
<dbReference type="Pfam" id="PF11860">
    <property type="entry name" value="Muramidase"/>
    <property type="match status" value="1"/>
</dbReference>
<dbReference type="Gene3D" id="1.10.101.10">
    <property type="entry name" value="PGBD-like superfamily/PGBD"/>
    <property type="match status" value="1"/>
</dbReference>
<evidence type="ECO:0000256" key="1">
    <source>
        <dbReference type="SAM" id="Phobius"/>
    </source>
</evidence>
<evidence type="ECO:0000313" key="4">
    <source>
        <dbReference type="EMBL" id="ABS69731.1"/>
    </source>
</evidence>
<feature type="domain" description="N-acetylmuramidase" evidence="3">
    <location>
        <begin position="21"/>
        <end position="198"/>
    </location>
</feature>
<keyword evidence="1" id="KW-0812">Transmembrane</keyword>
<accession>A7INY5</accession>
<dbReference type="InterPro" id="IPR024408">
    <property type="entry name" value="Muramidase"/>
</dbReference>
<dbReference type="SUPFAM" id="SSF47090">
    <property type="entry name" value="PGBD-like"/>
    <property type="match status" value="1"/>
</dbReference>
<feature type="domain" description="Peptidoglycan binding-like" evidence="2">
    <location>
        <begin position="222"/>
        <end position="276"/>
    </location>
</feature>